<protein>
    <submittedName>
        <fullName evidence="1">Uncharacterized protein</fullName>
    </submittedName>
</protein>
<comment type="caution">
    <text evidence="1">The sequence shown here is derived from an EMBL/GenBank/DDBJ whole genome shotgun (WGS) entry which is preliminary data.</text>
</comment>
<evidence type="ECO:0000313" key="1">
    <source>
        <dbReference type="EMBL" id="PSH61183.1"/>
    </source>
</evidence>
<sequence length="219" mass="24656">MADSENSRTLLPVTRGGLLSGTEIWLTEQIATMSPDCDVTASRGVDERVLYMWRKWMAAHRKVEQFCRAQQRLERRLVRAIGFPRVEILAADMERPVVAFSADKIDTLLGGATETADARNEAKAVLQARQHAWDAMDERLGYSRARRVEAEAEVHRDELAEALWAERAQSVAGIVAKLHAVLLRFEDDGPHVEPPWPQIRSILMDLTRLDATRSGRSDA</sequence>
<keyword evidence="2" id="KW-1185">Reference proteome</keyword>
<dbReference type="EMBL" id="PGGM01000014">
    <property type="protein sequence ID" value="PSH61183.1"/>
    <property type="molecule type" value="Genomic_DNA"/>
</dbReference>
<dbReference type="Proteomes" id="UP000241764">
    <property type="component" value="Unassembled WGS sequence"/>
</dbReference>
<name>A0A2P7B3Z0_9HYPH</name>
<proteinExistence type="predicted"/>
<accession>A0A2P7B3Z0</accession>
<organism evidence="1 2">
    <name type="scientific">Phyllobacterium sophorae</name>
    <dbReference type="NCBI Taxonomy" id="1520277"/>
    <lineage>
        <taxon>Bacteria</taxon>
        <taxon>Pseudomonadati</taxon>
        <taxon>Pseudomonadota</taxon>
        <taxon>Alphaproteobacteria</taxon>
        <taxon>Hyphomicrobiales</taxon>
        <taxon>Phyllobacteriaceae</taxon>
        <taxon>Phyllobacterium</taxon>
    </lineage>
</organism>
<dbReference type="OrthoDB" id="7306312at2"/>
<reference evidence="2" key="1">
    <citation type="submission" date="2017-11" db="EMBL/GenBank/DDBJ databases">
        <authorList>
            <person name="Kuznetsova I."/>
            <person name="Sazanova A."/>
            <person name="Chirak E."/>
            <person name="Safronova V."/>
            <person name="Willems A."/>
        </authorList>
    </citation>
    <scope>NUCLEOTIDE SEQUENCE [LARGE SCALE GENOMIC DNA]</scope>
    <source>
        <strain evidence="2">CCBAU 03422</strain>
    </source>
</reference>
<gene>
    <name evidence="1" type="ORF">CU103_24670</name>
</gene>
<evidence type="ECO:0000313" key="2">
    <source>
        <dbReference type="Proteomes" id="UP000241764"/>
    </source>
</evidence>
<dbReference type="AlphaFoldDB" id="A0A2P7B3Z0"/>